<dbReference type="InterPro" id="IPR001810">
    <property type="entry name" value="F-box_dom"/>
</dbReference>
<name>A0A8E2DX81_9PEZI</name>
<proteinExistence type="predicted"/>
<accession>A0A8E2DX81</accession>
<dbReference type="InterPro" id="IPR002110">
    <property type="entry name" value="Ankyrin_rpt"/>
</dbReference>
<dbReference type="InterPro" id="IPR036770">
    <property type="entry name" value="Ankyrin_rpt-contain_sf"/>
</dbReference>
<feature type="domain" description="F-box" evidence="2">
    <location>
        <begin position="25"/>
        <end position="69"/>
    </location>
</feature>
<dbReference type="AlphaFoldDB" id="A0A8E2DX81"/>
<dbReference type="OrthoDB" id="194358at2759"/>
<evidence type="ECO:0000256" key="1">
    <source>
        <dbReference type="PROSITE-ProRule" id="PRU00023"/>
    </source>
</evidence>
<dbReference type="Gene3D" id="1.25.40.20">
    <property type="entry name" value="Ankyrin repeat-containing domain"/>
    <property type="match status" value="1"/>
</dbReference>
<keyword evidence="4" id="KW-1185">Reference proteome</keyword>
<dbReference type="Proteomes" id="UP000250266">
    <property type="component" value="Unassembled WGS sequence"/>
</dbReference>
<dbReference type="SUPFAM" id="SSF48403">
    <property type="entry name" value="Ankyrin repeat"/>
    <property type="match status" value="1"/>
</dbReference>
<dbReference type="PROSITE" id="PS50181">
    <property type="entry name" value="FBOX"/>
    <property type="match status" value="1"/>
</dbReference>
<evidence type="ECO:0000313" key="4">
    <source>
        <dbReference type="Proteomes" id="UP000250266"/>
    </source>
</evidence>
<evidence type="ECO:0000313" key="3">
    <source>
        <dbReference type="EMBL" id="OCK73196.1"/>
    </source>
</evidence>
<gene>
    <name evidence="3" type="ORF">K432DRAFT_410906</name>
</gene>
<dbReference type="PROSITE" id="PS50088">
    <property type="entry name" value="ANK_REPEAT"/>
    <property type="match status" value="1"/>
</dbReference>
<protein>
    <recommendedName>
        <fullName evidence="2">F-box domain-containing protein</fullName>
    </recommendedName>
</protein>
<organism evidence="3 4">
    <name type="scientific">Lepidopterella palustris CBS 459.81</name>
    <dbReference type="NCBI Taxonomy" id="1314670"/>
    <lineage>
        <taxon>Eukaryota</taxon>
        <taxon>Fungi</taxon>
        <taxon>Dikarya</taxon>
        <taxon>Ascomycota</taxon>
        <taxon>Pezizomycotina</taxon>
        <taxon>Dothideomycetes</taxon>
        <taxon>Pleosporomycetidae</taxon>
        <taxon>Mytilinidiales</taxon>
        <taxon>Argynnaceae</taxon>
        <taxon>Lepidopterella</taxon>
    </lineage>
</organism>
<sequence length="140" mass="15390">MSTPTTSPVQHQALLQIPQHEKYSADILDMLPTEIINVLAEFLDKGSLLALQLVSRRFPFFKDIFFRRLVYEIIHLDAAHLHRCAATGSQSGLEGLLRASAPIEMISGNRETALHVAARHGIVFGVVSLLAYGAVVDAEN</sequence>
<feature type="repeat" description="ANK" evidence="1">
    <location>
        <begin position="109"/>
        <end position="140"/>
    </location>
</feature>
<reference evidence="3 4" key="1">
    <citation type="journal article" date="2016" name="Nat. Commun.">
        <title>Ectomycorrhizal ecology is imprinted in the genome of the dominant symbiotic fungus Cenococcum geophilum.</title>
        <authorList>
            <consortium name="DOE Joint Genome Institute"/>
            <person name="Peter M."/>
            <person name="Kohler A."/>
            <person name="Ohm R.A."/>
            <person name="Kuo A."/>
            <person name="Krutzmann J."/>
            <person name="Morin E."/>
            <person name="Arend M."/>
            <person name="Barry K.W."/>
            <person name="Binder M."/>
            <person name="Choi C."/>
            <person name="Clum A."/>
            <person name="Copeland A."/>
            <person name="Grisel N."/>
            <person name="Haridas S."/>
            <person name="Kipfer T."/>
            <person name="LaButti K."/>
            <person name="Lindquist E."/>
            <person name="Lipzen A."/>
            <person name="Maire R."/>
            <person name="Meier B."/>
            <person name="Mihaltcheva S."/>
            <person name="Molinier V."/>
            <person name="Murat C."/>
            <person name="Poggeler S."/>
            <person name="Quandt C.A."/>
            <person name="Sperisen C."/>
            <person name="Tritt A."/>
            <person name="Tisserant E."/>
            <person name="Crous P.W."/>
            <person name="Henrissat B."/>
            <person name="Nehls U."/>
            <person name="Egli S."/>
            <person name="Spatafora J.W."/>
            <person name="Grigoriev I.V."/>
            <person name="Martin F.M."/>
        </authorList>
    </citation>
    <scope>NUCLEOTIDE SEQUENCE [LARGE SCALE GENOMIC DNA]</scope>
    <source>
        <strain evidence="3 4">CBS 459.81</strain>
    </source>
</reference>
<dbReference type="PROSITE" id="PS50297">
    <property type="entry name" value="ANK_REP_REGION"/>
    <property type="match status" value="1"/>
</dbReference>
<evidence type="ECO:0000259" key="2">
    <source>
        <dbReference type="PROSITE" id="PS50181"/>
    </source>
</evidence>
<keyword evidence="1" id="KW-0040">ANK repeat</keyword>
<dbReference type="EMBL" id="KV745905">
    <property type="protein sequence ID" value="OCK73196.1"/>
    <property type="molecule type" value="Genomic_DNA"/>
</dbReference>